<feature type="coiled-coil region" evidence="1">
    <location>
        <begin position="51"/>
        <end position="85"/>
    </location>
</feature>
<dbReference type="PROSITE" id="PS50005">
    <property type="entry name" value="TPR"/>
    <property type="match status" value="1"/>
</dbReference>
<keyword evidence="5" id="KW-1185">Reference proteome</keyword>
<feature type="signal peptide" evidence="1">
    <location>
        <begin position="1"/>
        <end position="27"/>
    </location>
</feature>
<keyword evidence="1" id="KW-0131">Cell cycle</keyword>
<proteinExistence type="inferred from homology"/>
<feature type="region of interest" description="Disordered" evidence="3">
    <location>
        <begin position="110"/>
        <end position="198"/>
    </location>
</feature>
<dbReference type="InterPro" id="IPR019734">
    <property type="entry name" value="TPR_rpt"/>
</dbReference>
<evidence type="ECO:0000256" key="1">
    <source>
        <dbReference type="HAMAP-Rule" id="MF_02066"/>
    </source>
</evidence>
<keyword evidence="1" id="KW-0574">Periplasm</keyword>
<sequence length="341" mass="35995" precursor="true">MTTSIDFKARLALATVLALGVAAPALAQSALPVSPPALVGRTLSDETPPVLVAQANDTAQLMLRIQQLEEQIRSLNGQVEGLTFQLTQMQTLVQRLSDDSEARFRALEGGAAGKPEAATQEGGATQPQALPQAPANDESNVPMTDIPEQGVQPLPGEAEFDPTFDDGSVPMDDLGNSSDPLVGTGRTGGVDLTTGEPLDLSYDPAAGPSGNPDADAKFRAGYEALARGDYDFAEDQFSQFIELYPDNPQATDAANWLGDALLQRQAYSEAADVLLNAFQKAPDSPRAPELLLKLGMSLSGAGERETACRTFAEIDRRYAALPDAVKGKLAEEKTKAECPPA</sequence>
<feature type="chain" id="PRO_5044946680" description="Cell division coordinator CpoB" evidence="1">
    <location>
        <begin position="28"/>
        <end position="341"/>
    </location>
</feature>
<dbReference type="InterPro" id="IPR014162">
    <property type="entry name" value="CpoB_C"/>
</dbReference>
<gene>
    <name evidence="1" type="primary">cpoB</name>
    <name evidence="4" type="ORF">GCM10007913_00030</name>
</gene>
<dbReference type="SUPFAM" id="SSF48452">
    <property type="entry name" value="TPR-like"/>
    <property type="match status" value="1"/>
</dbReference>
<dbReference type="EMBL" id="BSNG01000001">
    <property type="protein sequence ID" value="GLQ08071.1"/>
    <property type="molecule type" value="Genomic_DNA"/>
</dbReference>
<comment type="similarity">
    <text evidence="1">Belongs to the CpoB family.</text>
</comment>
<feature type="compositionally biased region" description="Low complexity" evidence="3">
    <location>
        <begin position="126"/>
        <end position="135"/>
    </location>
</feature>
<dbReference type="InterPro" id="IPR034706">
    <property type="entry name" value="CpoB"/>
</dbReference>
<keyword evidence="2" id="KW-0802">TPR repeat</keyword>
<dbReference type="HAMAP" id="MF_02066">
    <property type="entry name" value="CpoB"/>
    <property type="match status" value="1"/>
</dbReference>
<name>A0ABQ5U8E7_9HYPH</name>
<evidence type="ECO:0000313" key="4">
    <source>
        <dbReference type="EMBL" id="GLQ08071.1"/>
    </source>
</evidence>
<dbReference type="Pfam" id="PF13432">
    <property type="entry name" value="TPR_16"/>
    <property type="match status" value="1"/>
</dbReference>
<dbReference type="Gene3D" id="1.25.40.10">
    <property type="entry name" value="Tetratricopeptide repeat domain"/>
    <property type="match status" value="1"/>
</dbReference>
<comment type="function">
    <text evidence="1">Mediates coordination of peptidoglycan synthesis and outer membrane constriction during cell division.</text>
</comment>
<organism evidence="4 5">
    <name type="scientific">Devosia yakushimensis</name>
    <dbReference type="NCBI Taxonomy" id="470028"/>
    <lineage>
        <taxon>Bacteria</taxon>
        <taxon>Pseudomonadati</taxon>
        <taxon>Pseudomonadota</taxon>
        <taxon>Alphaproteobacteria</taxon>
        <taxon>Hyphomicrobiales</taxon>
        <taxon>Devosiaceae</taxon>
        <taxon>Devosia</taxon>
    </lineage>
</organism>
<feature type="repeat" description="TPR" evidence="2">
    <location>
        <begin position="214"/>
        <end position="247"/>
    </location>
</feature>
<dbReference type="NCBIfam" id="TIGR02795">
    <property type="entry name" value="tol_pal_ybgF"/>
    <property type="match status" value="1"/>
</dbReference>
<reference evidence="4" key="2">
    <citation type="submission" date="2023-01" db="EMBL/GenBank/DDBJ databases">
        <title>Draft genome sequence of Devosia yakushimensis strain NBRC 103855.</title>
        <authorList>
            <person name="Sun Q."/>
            <person name="Mori K."/>
        </authorList>
    </citation>
    <scope>NUCLEOTIDE SEQUENCE</scope>
    <source>
        <strain evidence="4">NBRC 103855</strain>
    </source>
</reference>
<dbReference type="InterPro" id="IPR011990">
    <property type="entry name" value="TPR-like_helical_dom_sf"/>
</dbReference>
<dbReference type="RefSeq" id="WP_284386714.1">
    <property type="nucleotide sequence ID" value="NZ_BSNG01000001.1"/>
</dbReference>
<accession>A0ABQ5U8E7</accession>
<evidence type="ECO:0000313" key="5">
    <source>
        <dbReference type="Proteomes" id="UP001161406"/>
    </source>
</evidence>
<protein>
    <recommendedName>
        <fullName evidence="1">Cell division coordinator CpoB</fullName>
    </recommendedName>
</protein>
<evidence type="ECO:0000256" key="3">
    <source>
        <dbReference type="SAM" id="MobiDB-lite"/>
    </source>
</evidence>
<reference evidence="4" key="1">
    <citation type="journal article" date="2014" name="Int. J. Syst. Evol. Microbiol.">
        <title>Complete genome of a new Firmicutes species belonging to the dominant human colonic microbiota ('Ruminococcus bicirculans') reveals two chromosomes and a selective capacity to utilize plant glucans.</title>
        <authorList>
            <consortium name="NISC Comparative Sequencing Program"/>
            <person name="Wegmann U."/>
            <person name="Louis P."/>
            <person name="Goesmann A."/>
            <person name="Henrissat B."/>
            <person name="Duncan S.H."/>
            <person name="Flint H.J."/>
        </authorList>
    </citation>
    <scope>NUCLEOTIDE SEQUENCE</scope>
    <source>
        <strain evidence="4">NBRC 103855</strain>
    </source>
</reference>
<comment type="caution">
    <text evidence="4">The sequence shown here is derived from an EMBL/GenBank/DDBJ whole genome shotgun (WGS) entry which is preliminary data.</text>
</comment>
<dbReference type="Proteomes" id="UP001161406">
    <property type="component" value="Unassembled WGS sequence"/>
</dbReference>
<keyword evidence="1" id="KW-0732">Signal</keyword>
<evidence type="ECO:0000256" key="2">
    <source>
        <dbReference type="PROSITE-ProRule" id="PRU00339"/>
    </source>
</evidence>
<dbReference type="Pfam" id="PF13174">
    <property type="entry name" value="TPR_6"/>
    <property type="match status" value="1"/>
</dbReference>
<comment type="subcellular location">
    <subcellularLocation>
        <location evidence="1">Periplasm</location>
    </subcellularLocation>
</comment>
<keyword evidence="1" id="KW-0132">Cell division</keyword>
<keyword evidence="1" id="KW-0175">Coiled coil</keyword>